<evidence type="ECO:0000259" key="4">
    <source>
        <dbReference type="PROSITE" id="PS01124"/>
    </source>
</evidence>
<dbReference type="InterPro" id="IPR009057">
    <property type="entry name" value="Homeodomain-like_sf"/>
</dbReference>
<reference evidence="5" key="1">
    <citation type="journal article" date="2021" name="PeerJ">
        <title>Extensive microbial diversity within the chicken gut microbiome revealed by metagenomics and culture.</title>
        <authorList>
            <person name="Gilroy R."/>
            <person name="Ravi A."/>
            <person name="Getino M."/>
            <person name="Pursley I."/>
            <person name="Horton D.L."/>
            <person name="Alikhan N.F."/>
            <person name="Baker D."/>
            <person name="Gharbi K."/>
            <person name="Hall N."/>
            <person name="Watson M."/>
            <person name="Adriaenssens E.M."/>
            <person name="Foster-Nyarko E."/>
            <person name="Jarju S."/>
            <person name="Secka A."/>
            <person name="Antonio M."/>
            <person name="Oren A."/>
            <person name="Chaudhuri R.R."/>
            <person name="La Ragione R."/>
            <person name="Hildebrand F."/>
            <person name="Pallen M.J."/>
        </authorList>
    </citation>
    <scope>NUCLEOTIDE SEQUENCE</scope>
    <source>
        <strain evidence="5">3436</strain>
    </source>
</reference>
<protein>
    <submittedName>
        <fullName evidence="5">AraC family transcriptional regulator</fullName>
    </submittedName>
</protein>
<keyword evidence="1" id="KW-0805">Transcription regulation</keyword>
<dbReference type="Gene3D" id="1.10.10.60">
    <property type="entry name" value="Homeodomain-like"/>
    <property type="match status" value="2"/>
</dbReference>
<keyword evidence="3" id="KW-0804">Transcription</keyword>
<accession>A0A9D2F594</accession>
<proteinExistence type="predicted"/>
<dbReference type="Proteomes" id="UP000824031">
    <property type="component" value="Unassembled WGS sequence"/>
</dbReference>
<evidence type="ECO:0000256" key="1">
    <source>
        <dbReference type="ARBA" id="ARBA00023015"/>
    </source>
</evidence>
<dbReference type="EMBL" id="DXBO01000157">
    <property type="protein sequence ID" value="HIZ49226.1"/>
    <property type="molecule type" value="Genomic_DNA"/>
</dbReference>
<keyword evidence="2" id="KW-0238">DNA-binding</keyword>
<dbReference type="SUPFAM" id="SSF46689">
    <property type="entry name" value="Homeodomain-like"/>
    <property type="match status" value="2"/>
</dbReference>
<reference evidence="5" key="2">
    <citation type="submission" date="2021-04" db="EMBL/GenBank/DDBJ databases">
        <authorList>
            <person name="Gilroy R."/>
        </authorList>
    </citation>
    <scope>NUCLEOTIDE SEQUENCE</scope>
    <source>
        <strain evidence="5">3436</strain>
    </source>
</reference>
<dbReference type="PROSITE" id="PS01124">
    <property type="entry name" value="HTH_ARAC_FAMILY_2"/>
    <property type="match status" value="1"/>
</dbReference>
<organism evidence="5 6">
    <name type="scientific">Candidatus Gemmiger excrementavium</name>
    <dbReference type="NCBI Taxonomy" id="2838608"/>
    <lineage>
        <taxon>Bacteria</taxon>
        <taxon>Bacillati</taxon>
        <taxon>Bacillota</taxon>
        <taxon>Clostridia</taxon>
        <taxon>Eubacteriales</taxon>
        <taxon>Gemmiger</taxon>
    </lineage>
</organism>
<dbReference type="GO" id="GO:0043565">
    <property type="term" value="F:sequence-specific DNA binding"/>
    <property type="evidence" value="ECO:0007669"/>
    <property type="project" value="InterPro"/>
</dbReference>
<dbReference type="GO" id="GO:0003700">
    <property type="term" value="F:DNA-binding transcription factor activity"/>
    <property type="evidence" value="ECO:0007669"/>
    <property type="project" value="InterPro"/>
</dbReference>
<evidence type="ECO:0000256" key="3">
    <source>
        <dbReference type="ARBA" id="ARBA00023163"/>
    </source>
</evidence>
<dbReference type="InterPro" id="IPR020449">
    <property type="entry name" value="Tscrpt_reg_AraC-type_HTH"/>
</dbReference>
<dbReference type="Pfam" id="PF12833">
    <property type="entry name" value="HTH_18"/>
    <property type="match status" value="1"/>
</dbReference>
<dbReference type="PANTHER" id="PTHR43280:SF28">
    <property type="entry name" value="HTH-TYPE TRANSCRIPTIONAL ACTIVATOR RHAS"/>
    <property type="match status" value="1"/>
</dbReference>
<dbReference type="PANTHER" id="PTHR43280">
    <property type="entry name" value="ARAC-FAMILY TRANSCRIPTIONAL REGULATOR"/>
    <property type="match status" value="1"/>
</dbReference>
<dbReference type="InterPro" id="IPR018060">
    <property type="entry name" value="HTH_AraC"/>
</dbReference>
<comment type="caution">
    <text evidence="5">The sequence shown here is derived from an EMBL/GenBank/DDBJ whole genome shotgun (WGS) entry which is preliminary data.</text>
</comment>
<evidence type="ECO:0000313" key="6">
    <source>
        <dbReference type="Proteomes" id="UP000824031"/>
    </source>
</evidence>
<gene>
    <name evidence="5" type="ORF">H9810_10940</name>
</gene>
<dbReference type="PRINTS" id="PR00032">
    <property type="entry name" value="HTHARAC"/>
</dbReference>
<evidence type="ECO:0000256" key="2">
    <source>
        <dbReference type="ARBA" id="ARBA00023125"/>
    </source>
</evidence>
<name>A0A9D2F594_9FIRM</name>
<dbReference type="SMART" id="SM00342">
    <property type="entry name" value="HTH_ARAC"/>
    <property type="match status" value="1"/>
</dbReference>
<sequence>MLQITNLQYHMALEFTERVEQLRFGGKPTQLTIAVTNYIQKHLSQSIRVEDMAQAFYMSRPYLSSKFKQETGETLTDFILKEKTEEAKRLLLYSDKSATAIASYLGFSSLGHFSQVFKRYSGQTPTEYKDKFIK</sequence>
<feature type="domain" description="HTH araC/xylS-type" evidence="4">
    <location>
        <begin position="33"/>
        <end position="131"/>
    </location>
</feature>
<dbReference type="AlphaFoldDB" id="A0A9D2F594"/>
<evidence type="ECO:0000313" key="5">
    <source>
        <dbReference type="EMBL" id="HIZ49226.1"/>
    </source>
</evidence>